<dbReference type="PANTHER" id="PTHR43112">
    <property type="entry name" value="FERREDOXIN"/>
    <property type="match status" value="1"/>
</dbReference>
<evidence type="ECO:0000256" key="2">
    <source>
        <dbReference type="ARBA" id="ARBA00022448"/>
    </source>
</evidence>
<comment type="caution">
    <text evidence="11">The sequence shown here is derived from an EMBL/GenBank/DDBJ whole genome shotgun (WGS) entry which is preliminary data.</text>
</comment>
<name>A0AAD9IMT2_PROWI</name>
<comment type="function">
    <text evidence="8">Ferredoxins are iron-sulfur proteins that transfer electrons in a wide variety of metabolic reactions.</text>
</comment>
<evidence type="ECO:0000256" key="5">
    <source>
        <dbReference type="ARBA" id="ARBA00022982"/>
    </source>
</evidence>
<evidence type="ECO:0000313" key="12">
    <source>
        <dbReference type="Proteomes" id="UP001255856"/>
    </source>
</evidence>
<evidence type="ECO:0000256" key="7">
    <source>
        <dbReference type="ARBA" id="ARBA00023014"/>
    </source>
</evidence>
<dbReference type="NCBIfam" id="TIGR02008">
    <property type="entry name" value="fdx_plant"/>
    <property type="match status" value="1"/>
</dbReference>
<accession>A0AAD9IMT2</accession>
<dbReference type="Pfam" id="PF00111">
    <property type="entry name" value="Fer2"/>
    <property type="match status" value="1"/>
</dbReference>
<comment type="subcellular location">
    <subcellularLocation>
        <location evidence="8">Plastid</location>
        <location evidence="8">Chloroplast</location>
    </subcellularLocation>
</comment>
<evidence type="ECO:0000256" key="9">
    <source>
        <dbReference type="SAM" id="MobiDB-lite"/>
    </source>
</evidence>
<dbReference type="SUPFAM" id="SSF54292">
    <property type="entry name" value="2Fe-2S ferredoxin-like"/>
    <property type="match status" value="1"/>
</dbReference>
<dbReference type="InterPro" id="IPR001041">
    <property type="entry name" value="2Fe-2S_ferredoxin-type"/>
</dbReference>
<evidence type="ECO:0000256" key="1">
    <source>
        <dbReference type="ARBA" id="ARBA00007874"/>
    </source>
</evidence>
<organism evidence="11 12">
    <name type="scientific">Prototheca wickerhamii</name>
    <dbReference type="NCBI Taxonomy" id="3111"/>
    <lineage>
        <taxon>Eukaryota</taxon>
        <taxon>Viridiplantae</taxon>
        <taxon>Chlorophyta</taxon>
        <taxon>core chlorophytes</taxon>
        <taxon>Trebouxiophyceae</taxon>
        <taxon>Chlorellales</taxon>
        <taxon>Chlorellaceae</taxon>
        <taxon>Prototheca</taxon>
    </lineage>
</organism>
<dbReference type="FunFam" id="3.10.20.30:FF:000014">
    <property type="entry name" value="Ferredoxin"/>
    <property type="match status" value="1"/>
</dbReference>
<feature type="region of interest" description="Disordered" evidence="9">
    <location>
        <begin position="1"/>
        <end position="51"/>
    </location>
</feature>
<evidence type="ECO:0000256" key="4">
    <source>
        <dbReference type="ARBA" id="ARBA00022723"/>
    </source>
</evidence>
<keyword evidence="8" id="KW-0934">Plastid</keyword>
<dbReference type="InterPro" id="IPR036010">
    <property type="entry name" value="2Fe-2S_ferredoxin-like_sf"/>
</dbReference>
<comment type="cofactor">
    <cofactor evidence="8">
        <name>[2Fe-2S] cluster</name>
        <dbReference type="ChEBI" id="CHEBI:190135"/>
    </cofactor>
    <text evidence="8">Binds 1 [2Fe-2S] cluster.</text>
</comment>
<dbReference type="InterPro" id="IPR010241">
    <property type="entry name" value="Fd_pln"/>
</dbReference>
<dbReference type="GO" id="GO:0051537">
    <property type="term" value="F:2 iron, 2 sulfur cluster binding"/>
    <property type="evidence" value="ECO:0007669"/>
    <property type="project" value="UniProtKB-KW"/>
</dbReference>
<keyword evidence="2 8" id="KW-0813">Transport</keyword>
<gene>
    <name evidence="11" type="ORF">QBZ16_002535</name>
</gene>
<keyword evidence="4 8" id="KW-0479">Metal-binding</keyword>
<dbReference type="PANTHER" id="PTHR43112:SF30">
    <property type="entry name" value="FERREDOXIN-3, CHLOROPLASTIC"/>
    <property type="match status" value="1"/>
</dbReference>
<dbReference type="GO" id="GO:0009055">
    <property type="term" value="F:electron transfer activity"/>
    <property type="evidence" value="ECO:0007669"/>
    <property type="project" value="InterPro"/>
</dbReference>
<dbReference type="GO" id="GO:0046872">
    <property type="term" value="F:metal ion binding"/>
    <property type="evidence" value="ECO:0007669"/>
    <property type="project" value="UniProtKB-KW"/>
</dbReference>
<evidence type="ECO:0000256" key="6">
    <source>
        <dbReference type="ARBA" id="ARBA00023004"/>
    </source>
</evidence>
<proteinExistence type="inferred from homology"/>
<comment type="similarity">
    <text evidence="1 8">Belongs to the 2Fe2S plant-type ferredoxin family.</text>
</comment>
<dbReference type="Gene3D" id="3.10.20.30">
    <property type="match status" value="1"/>
</dbReference>
<keyword evidence="7 8" id="KW-0411">Iron-sulfur</keyword>
<evidence type="ECO:0000256" key="3">
    <source>
        <dbReference type="ARBA" id="ARBA00022714"/>
    </source>
</evidence>
<evidence type="ECO:0000259" key="10">
    <source>
        <dbReference type="PROSITE" id="PS51085"/>
    </source>
</evidence>
<keyword evidence="3 8" id="KW-0001">2Fe-2S</keyword>
<dbReference type="PROSITE" id="PS00197">
    <property type="entry name" value="2FE2S_FER_1"/>
    <property type="match status" value="1"/>
</dbReference>
<dbReference type="PROSITE" id="PS51085">
    <property type="entry name" value="2FE2S_FER_2"/>
    <property type="match status" value="1"/>
</dbReference>
<evidence type="ECO:0000313" key="11">
    <source>
        <dbReference type="EMBL" id="KAK2080139.1"/>
    </source>
</evidence>
<dbReference type="Proteomes" id="UP001255856">
    <property type="component" value="Unassembled WGS sequence"/>
</dbReference>
<dbReference type="GO" id="GO:0022900">
    <property type="term" value="P:electron transport chain"/>
    <property type="evidence" value="ECO:0007669"/>
    <property type="project" value="InterPro"/>
</dbReference>
<keyword evidence="5 8" id="KW-0249">Electron transport</keyword>
<dbReference type="InterPro" id="IPR006058">
    <property type="entry name" value="2Fe2S_fd_BS"/>
</dbReference>
<keyword evidence="8" id="KW-0150">Chloroplast</keyword>
<feature type="compositionally biased region" description="Low complexity" evidence="9">
    <location>
        <begin position="15"/>
        <end position="31"/>
    </location>
</feature>
<protein>
    <recommendedName>
        <fullName evidence="8">Ferredoxin</fullName>
    </recommendedName>
</protein>
<dbReference type="GO" id="GO:0009507">
    <property type="term" value="C:chloroplast"/>
    <property type="evidence" value="ECO:0007669"/>
    <property type="project" value="UniProtKB-SubCell"/>
</dbReference>
<keyword evidence="12" id="KW-1185">Reference proteome</keyword>
<dbReference type="CDD" id="cd00207">
    <property type="entry name" value="fer2"/>
    <property type="match status" value="1"/>
</dbReference>
<keyword evidence="6 8" id="KW-0408">Iron</keyword>
<feature type="domain" description="2Fe-2S ferredoxin-type" evidence="10">
    <location>
        <begin position="133"/>
        <end position="224"/>
    </location>
</feature>
<reference evidence="11" key="1">
    <citation type="submission" date="2021-01" db="EMBL/GenBank/DDBJ databases">
        <authorList>
            <person name="Eckstrom K.M.E."/>
        </authorList>
    </citation>
    <scope>NUCLEOTIDE SEQUENCE</scope>
    <source>
        <strain evidence="11">UVCC 0001</strain>
    </source>
</reference>
<dbReference type="EMBL" id="JASFZW010000002">
    <property type="protein sequence ID" value="KAK2080139.1"/>
    <property type="molecule type" value="Genomic_DNA"/>
</dbReference>
<evidence type="ECO:0000256" key="8">
    <source>
        <dbReference type="RuleBase" id="RU364001"/>
    </source>
</evidence>
<dbReference type="AlphaFoldDB" id="A0AAD9IMT2"/>
<dbReference type="InterPro" id="IPR012675">
    <property type="entry name" value="Beta-grasp_dom_sf"/>
</dbReference>
<sequence length="227" mass="24398">MTLGPATEVEEELAPGDYAPAAASAPDALPLQGPGTEINASQLRQGAPGRVAEASALRTALGPGYEARLRQEAGPDIGKVAKRKHQLTSLYQQSKAQELEQLEKPSRLSVSARFAAAPVPTGTRFQAMRCSAFKVTFRMPEGEEETIEVPDDQYILDAADDAGLDLPYSCRSGTCSTCVGKVIEGEVDQSDQSFLDDEQMNNGYSLLCVAYATSDCVIETNKEEELY</sequence>